<reference evidence="2 3" key="1">
    <citation type="submission" date="2018-09" db="EMBL/GenBank/DDBJ databases">
        <authorList>
            <person name="Zhu H."/>
        </authorList>
    </citation>
    <scope>NUCLEOTIDE SEQUENCE [LARGE SCALE GENOMIC DNA]</scope>
    <source>
        <strain evidence="2 3">K2W22B-5</strain>
    </source>
</reference>
<gene>
    <name evidence="2" type="ORF">D3877_21990</name>
</gene>
<organism evidence="2 3">
    <name type="scientific">Azospirillum cavernae</name>
    <dbReference type="NCBI Taxonomy" id="2320860"/>
    <lineage>
        <taxon>Bacteria</taxon>
        <taxon>Pseudomonadati</taxon>
        <taxon>Pseudomonadota</taxon>
        <taxon>Alphaproteobacteria</taxon>
        <taxon>Rhodospirillales</taxon>
        <taxon>Azospirillaceae</taxon>
        <taxon>Azospirillum</taxon>
    </lineage>
</organism>
<evidence type="ECO:0000313" key="3">
    <source>
        <dbReference type="Proteomes" id="UP000283458"/>
    </source>
</evidence>
<comment type="caution">
    <text evidence="2">The sequence shown here is derived from an EMBL/GenBank/DDBJ whole genome shotgun (WGS) entry which is preliminary data.</text>
</comment>
<feature type="compositionally biased region" description="Polar residues" evidence="1">
    <location>
        <begin position="11"/>
        <end position="24"/>
    </location>
</feature>
<proteinExistence type="predicted"/>
<keyword evidence="3" id="KW-1185">Reference proteome</keyword>
<feature type="region of interest" description="Disordered" evidence="1">
    <location>
        <begin position="1"/>
        <end position="26"/>
    </location>
</feature>
<accession>A0A418VSI0</accession>
<sequence>MFILQEESPPMTASPSTGSAQPSPYSDDFTSDRWAWLAGTYWYVPTETLPALQVVDIREQRSRIINDQTLWFIERYESGYLIGRAAISLDGAEFSPLTMVGSVTPLGDVSVSFASTDTVSLSLRDGVTTASLSTGAGRMIQRDGVWAFLMQMTNGTGAGNVTHWSYMVQSTPSDESWANLPGMPGVSIGDVFAE</sequence>
<evidence type="ECO:0000256" key="1">
    <source>
        <dbReference type="SAM" id="MobiDB-lite"/>
    </source>
</evidence>
<name>A0A418VSI0_9PROT</name>
<protein>
    <submittedName>
        <fullName evidence="2">Uncharacterized protein</fullName>
    </submittedName>
</protein>
<dbReference type="Proteomes" id="UP000283458">
    <property type="component" value="Unassembled WGS sequence"/>
</dbReference>
<evidence type="ECO:0000313" key="2">
    <source>
        <dbReference type="EMBL" id="RJF79445.1"/>
    </source>
</evidence>
<dbReference type="AlphaFoldDB" id="A0A418VSI0"/>
<dbReference type="EMBL" id="QYUL01000003">
    <property type="protein sequence ID" value="RJF79445.1"/>
    <property type="molecule type" value="Genomic_DNA"/>
</dbReference>